<keyword evidence="3" id="KW-1185">Reference proteome</keyword>
<feature type="compositionally biased region" description="Low complexity" evidence="1">
    <location>
        <begin position="18"/>
        <end position="32"/>
    </location>
</feature>
<feature type="compositionally biased region" description="Pro residues" evidence="1">
    <location>
        <begin position="74"/>
        <end position="101"/>
    </location>
</feature>
<evidence type="ECO:0000313" key="3">
    <source>
        <dbReference type="Proteomes" id="UP001595979"/>
    </source>
</evidence>
<evidence type="ECO:0000256" key="1">
    <source>
        <dbReference type="SAM" id="MobiDB-lite"/>
    </source>
</evidence>
<dbReference type="Proteomes" id="UP001595979">
    <property type="component" value="Unassembled WGS sequence"/>
</dbReference>
<evidence type="ECO:0000313" key="2">
    <source>
        <dbReference type="EMBL" id="MFC5847638.1"/>
    </source>
</evidence>
<sequence>MSGPADGKRRSAKSLRGALNRNAAPANAAPADPGMPSPAPVPQGAAPEMAPTGTDLTVVASVAHPGEVRLVSPEPEPAPPESTSPEPGPVPPEPGAAPDPSLPADGAFAAIPELRPMYPGAAPFLARFLPYSEPTYQGLHASFCDLHAFLKYLHGLGWHGYLFAGLGDQAAYVLVYEGRTVAAAAVNASGEQALGELLGLYQEGAALSAHPLPATYAHVLSGVGSRAWKFNLTPDFTGLHARPGGALLYARGEVVATFPAALPYEGAFPAPLRPQTLILPRSLAGWAHHTYSLTLRGRDAVNPITDIFLNFRAQYGAPGLDLMRAAAQGLTPAEYAMRSDVALHDLEPLLQECLKAGYLRETA</sequence>
<feature type="region of interest" description="Disordered" evidence="1">
    <location>
        <begin position="1"/>
        <end position="102"/>
    </location>
</feature>
<accession>A0ABW1DI44</accession>
<protein>
    <submittedName>
        <fullName evidence="2">Uncharacterized protein</fullName>
    </submittedName>
</protein>
<reference evidence="3" key="1">
    <citation type="journal article" date="2019" name="Int. J. Syst. Evol. Microbiol.">
        <title>The Global Catalogue of Microorganisms (GCM) 10K type strain sequencing project: providing services to taxonomists for standard genome sequencing and annotation.</title>
        <authorList>
            <consortium name="The Broad Institute Genomics Platform"/>
            <consortium name="The Broad Institute Genome Sequencing Center for Infectious Disease"/>
            <person name="Wu L."/>
            <person name="Ma J."/>
        </authorList>
    </citation>
    <scope>NUCLEOTIDE SEQUENCE [LARGE SCALE GENOMIC DNA]</scope>
    <source>
        <strain evidence="3">CGMCC 1.15053</strain>
    </source>
</reference>
<comment type="caution">
    <text evidence="2">The sequence shown here is derived from an EMBL/GenBank/DDBJ whole genome shotgun (WGS) entry which is preliminary data.</text>
</comment>
<dbReference type="EMBL" id="JBHSOH010000005">
    <property type="protein sequence ID" value="MFC5847638.1"/>
    <property type="molecule type" value="Genomic_DNA"/>
</dbReference>
<dbReference type="RefSeq" id="WP_380046959.1">
    <property type="nucleotide sequence ID" value="NZ_JBHSOH010000005.1"/>
</dbReference>
<organism evidence="2 3">
    <name type="scientific">Deinococcus petrolearius</name>
    <dbReference type="NCBI Taxonomy" id="1751295"/>
    <lineage>
        <taxon>Bacteria</taxon>
        <taxon>Thermotogati</taxon>
        <taxon>Deinococcota</taxon>
        <taxon>Deinococci</taxon>
        <taxon>Deinococcales</taxon>
        <taxon>Deinococcaceae</taxon>
        <taxon>Deinococcus</taxon>
    </lineage>
</organism>
<name>A0ABW1DI44_9DEIO</name>
<gene>
    <name evidence="2" type="ORF">ACFPQ6_04895</name>
</gene>
<proteinExistence type="predicted"/>